<keyword evidence="1" id="KW-0812">Transmembrane</keyword>
<dbReference type="Pfam" id="PF00078">
    <property type="entry name" value="RVT_1"/>
    <property type="match status" value="1"/>
</dbReference>
<evidence type="ECO:0000313" key="3">
    <source>
        <dbReference type="EMBL" id="WMV20179.1"/>
    </source>
</evidence>
<keyword evidence="4" id="KW-1185">Reference proteome</keyword>
<dbReference type="CDD" id="cd01647">
    <property type="entry name" value="RT_LTR"/>
    <property type="match status" value="1"/>
</dbReference>
<proteinExistence type="predicted"/>
<dbReference type="EMBL" id="CP133614">
    <property type="protein sequence ID" value="WMV20179.1"/>
    <property type="molecule type" value="Genomic_DNA"/>
</dbReference>
<dbReference type="InterPro" id="IPR043128">
    <property type="entry name" value="Rev_trsase/Diguanyl_cyclase"/>
</dbReference>
<sequence>KLVVQGCLAYLDHIRDVKIESPSIESIPVVSEFREVFPTDFPGMPPDRDIDFSIDLELYPPYFYPSISHGSGASVFSKINLRSGYRQLKIRPEDVPKTTFRTRYGHYEFLVMSFGLTNVPITFMSLMNGVFKSFLDSFIIVFIEYILVYSKSEEEHADHLRIALGVLRKQRVYANFSNCEFWLTLVAFLGHVAYRLALPPNLSGVHLVFHVSMLKRYHGDMDYIIKQDSVVLDKKIQYEVEPIAILNRDVRKLRTKEINSVQVQWKHRSIKEVT</sequence>
<feature type="non-terminal residue" evidence="3">
    <location>
        <position position="1"/>
    </location>
</feature>
<protein>
    <recommendedName>
        <fullName evidence="2">Reverse transcriptase domain-containing protein</fullName>
    </recommendedName>
</protein>
<feature type="transmembrane region" description="Helical" evidence="1">
    <location>
        <begin position="107"/>
        <end position="127"/>
    </location>
</feature>
<dbReference type="Gene3D" id="3.30.70.270">
    <property type="match status" value="1"/>
</dbReference>
<dbReference type="InterPro" id="IPR053134">
    <property type="entry name" value="RNA-dir_DNA_polymerase"/>
</dbReference>
<dbReference type="Proteomes" id="UP001234989">
    <property type="component" value="Chromosome 3"/>
</dbReference>
<evidence type="ECO:0000256" key="1">
    <source>
        <dbReference type="SAM" id="Phobius"/>
    </source>
</evidence>
<dbReference type="Gene3D" id="3.10.10.10">
    <property type="entry name" value="HIV Type 1 Reverse Transcriptase, subunit A, domain 1"/>
    <property type="match status" value="1"/>
</dbReference>
<dbReference type="InterPro" id="IPR043502">
    <property type="entry name" value="DNA/RNA_pol_sf"/>
</dbReference>
<dbReference type="InterPro" id="IPR000477">
    <property type="entry name" value="RT_dom"/>
</dbReference>
<feature type="domain" description="Reverse transcriptase" evidence="2">
    <location>
        <begin position="33"/>
        <end position="191"/>
    </location>
</feature>
<dbReference type="SUPFAM" id="SSF56672">
    <property type="entry name" value="DNA/RNA polymerases"/>
    <property type="match status" value="1"/>
</dbReference>
<keyword evidence="1" id="KW-0472">Membrane</keyword>
<reference evidence="3" key="1">
    <citation type="submission" date="2023-08" db="EMBL/GenBank/DDBJ databases">
        <title>A de novo genome assembly of Solanum verrucosum Schlechtendal, a Mexican diploid species geographically isolated from the other diploid A-genome species in potato relatives.</title>
        <authorList>
            <person name="Hosaka K."/>
        </authorList>
    </citation>
    <scope>NUCLEOTIDE SEQUENCE</scope>
    <source>
        <tissue evidence="3">Young leaves</tissue>
    </source>
</reference>
<organism evidence="3 4">
    <name type="scientific">Solanum verrucosum</name>
    <dbReference type="NCBI Taxonomy" id="315347"/>
    <lineage>
        <taxon>Eukaryota</taxon>
        <taxon>Viridiplantae</taxon>
        <taxon>Streptophyta</taxon>
        <taxon>Embryophyta</taxon>
        <taxon>Tracheophyta</taxon>
        <taxon>Spermatophyta</taxon>
        <taxon>Magnoliopsida</taxon>
        <taxon>eudicotyledons</taxon>
        <taxon>Gunneridae</taxon>
        <taxon>Pentapetalae</taxon>
        <taxon>asterids</taxon>
        <taxon>lamiids</taxon>
        <taxon>Solanales</taxon>
        <taxon>Solanaceae</taxon>
        <taxon>Solanoideae</taxon>
        <taxon>Solaneae</taxon>
        <taxon>Solanum</taxon>
    </lineage>
</organism>
<evidence type="ECO:0000313" key="4">
    <source>
        <dbReference type="Proteomes" id="UP001234989"/>
    </source>
</evidence>
<gene>
    <name evidence="3" type="ORF">MTR67_013564</name>
</gene>
<dbReference type="PANTHER" id="PTHR24559">
    <property type="entry name" value="TRANSPOSON TY3-I GAG-POL POLYPROTEIN"/>
    <property type="match status" value="1"/>
</dbReference>
<dbReference type="PANTHER" id="PTHR24559:SF444">
    <property type="entry name" value="REVERSE TRANSCRIPTASE DOMAIN-CONTAINING PROTEIN"/>
    <property type="match status" value="1"/>
</dbReference>
<name>A0AAF0QHU7_SOLVR</name>
<accession>A0AAF0QHU7</accession>
<evidence type="ECO:0000259" key="2">
    <source>
        <dbReference type="Pfam" id="PF00078"/>
    </source>
</evidence>
<keyword evidence="1" id="KW-1133">Transmembrane helix</keyword>
<dbReference type="AlphaFoldDB" id="A0AAF0QHU7"/>